<dbReference type="Proteomes" id="UP000886042">
    <property type="component" value="Unassembled WGS sequence"/>
</dbReference>
<name>A0A7C3FYY6_9PROT</name>
<dbReference type="InterPro" id="IPR000873">
    <property type="entry name" value="AMP-dep_synth/lig_dom"/>
</dbReference>
<feature type="domain" description="AMP-dependent synthetase/ligase" evidence="1">
    <location>
        <begin position="17"/>
        <end position="373"/>
    </location>
</feature>
<dbReference type="InterPro" id="IPR050237">
    <property type="entry name" value="ATP-dep_AMP-bd_enzyme"/>
</dbReference>
<proteinExistence type="predicted"/>
<comment type="caution">
    <text evidence="2">The sequence shown here is derived from an EMBL/GenBank/DDBJ whole genome shotgun (WGS) entry which is preliminary data.</text>
</comment>
<feature type="non-terminal residue" evidence="2">
    <location>
        <position position="435"/>
    </location>
</feature>
<dbReference type="PROSITE" id="PS00455">
    <property type="entry name" value="AMP_BINDING"/>
    <property type="match status" value="1"/>
</dbReference>
<dbReference type="InterPro" id="IPR020845">
    <property type="entry name" value="AMP-binding_CS"/>
</dbReference>
<dbReference type="PANTHER" id="PTHR43767">
    <property type="entry name" value="LONG-CHAIN-FATTY-ACID--COA LIGASE"/>
    <property type="match status" value="1"/>
</dbReference>
<dbReference type="GO" id="GO:0016874">
    <property type="term" value="F:ligase activity"/>
    <property type="evidence" value="ECO:0007669"/>
    <property type="project" value="UniProtKB-KW"/>
</dbReference>
<accession>A0A7C3FYY6</accession>
<dbReference type="PANTHER" id="PTHR43767:SF1">
    <property type="entry name" value="NONRIBOSOMAL PEPTIDE SYNTHASE PES1 (EUROFUNG)-RELATED"/>
    <property type="match status" value="1"/>
</dbReference>
<dbReference type="SUPFAM" id="SSF56801">
    <property type="entry name" value="Acetyl-CoA synthetase-like"/>
    <property type="match status" value="1"/>
</dbReference>
<dbReference type="EMBL" id="DRMN01000034">
    <property type="protein sequence ID" value="HFB54371.1"/>
    <property type="molecule type" value="Genomic_DNA"/>
</dbReference>
<protein>
    <submittedName>
        <fullName evidence="2">ATP-dependent acyl-CoA ligase</fullName>
    </submittedName>
</protein>
<organism evidence="2">
    <name type="scientific">Hellea balneolensis</name>
    <dbReference type="NCBI Taxonomy" id="287478"/>
    <lineage>
        <taxon>Bacteria</taxon>
        <taxon>Pseudomonadati</taxon>
        <taxon>Pseudomonadota</taxon>
        <taxon>Alphaproteobacteria</taxon>
        <taxon>Maricaulales</taxon>
        <taxon>Robiginitomaculaceae</taxon>
        <taxon>Hellea</taxon>
    </lineage>
</organism>
<evidence type="ECO:0000313" key="2">
    <source>
        <dbReference type="EMBL" id="HFB54371.1"/>
    </source>
</evidence>
<dbReference type="Pfam" id="PF00501">
    <property type="entry name" value="AMP-binding"/>
    <property type="match status" value="1"/>
</dbReference>
<reference evidence="2" key="1">
    <citation type="journal article" date="2020" name="mSystems">
        <title>Genome- and Community-Level Interaction Insights into Carbon Utilization and Element Cycling Functions of Hydrothermarchaeota in Hydrothermal Sediment.</title>
        <authorList>
            <person name="Zhou Z."/>
            <person name="Liu Y."/>
            <person name="Xu W."/>
            <person name="Pan J."/>
            <person name="Luo Z.H."/>
            <person name="Li M."/>
        </authorList>
    </citation>
    <scope>NUCLEOTIDE SEQUENCE [LARGE SCALE GENOMIC DNA]</scope>
    <source>
        <strain evidence="2">HyVt-489</strain>
    </source>
</reference>
<keyword evidence="2" id="KW-0436">Ligase</keyword>
<dbReference type="Gene3D" id="3.40.50.12780">
    <property type="entry name" value="N-terminal domain of ligase-like"/>
    <property type="match status" value="1"/>
</dbReference>
<dbReference type="InterPro" id="IPR042099">
    <property type="entry name" value="ANL_N_sf"/>
</dbReference>
<dbReference type="AlphaFoldDB" id="A0A7C3FYY6"/>
<sequence>MTLNLPLHHASVADLFAATAAQYPRRPFLNTLPETASCYGIDAGELSYADIWEAVQIRKARYAQAGYGPGHRVGLLLENRPVVFEHWLALNALGISMVPINPELRAAELEYLIAHSEIVLAIALPDRQDDLRKAGAQGFHVIGSDDAVPLAPTPSTPTDISHATESALLYTSGTTGLPKGCVLTNEYFLNCGQWYLERGGYCELFESDEHGKGERMITPLPLFHMNALACSSIVMMAVGGCVSFLDRFHPRTWWDSVRNSQASVIHYLGVMPAMLIGAEPHDTDNQHKVRFGFGAGVDKGLHAPFEERFGFPLVEAWAMTETGGGGAVIASQDPRHVGTNCFGAPGPEMHIRLIDDAGETVSTGTHGELLVRAAGDNPRFGFFNRYLKNPEATAEAWQGDWFHTGDIVRENPDGTFVFIDRKKNVIRRSGENIAA</sequence>
<gene>
    <name evidence="2" type="ORF">ENJ46_00485</name>
</gene>
<evidence type="ECO:0000259" key="1">
    <source>
        <dbReference type="Pfam" id="PF00501"/>
    </source>
</evidence>